<feature type="compositionally biased region" description="Polar residues" evidence="2">
    <location>
        <begin position="1309"/>
        <end position="1327"/>
    </location>
</feature>
<accession>A0ABM3J5V9</accession>
<protein>
    <submittedName>
        <fullName evidence="5">Uncharacterized protein LOC105234237 isoform X4</fullName>
    </submittedName>
</protein>
<feature type="region of interest" description="Disordered" evidence="2">
    <location>
        <begin position="375"/>
        <end position="398"/>
    </location>
</feature>
<gene>
    <name evidence="5" type="primary">LOC105234237</name>
</gene>
<dbReference type="PANTHER" id="PTHR45716:SF2">
    <property type="entry name" value="BITESIZE, ISOFORM I"/>
    <property type="match status" value="1"/>
</dbReference>
<feature type="region of interest" description="Disordered" evidence="2">
    <location>
        <begin position="1"/>
        <end position="52"/>
    </location>
</feature>
<name>A0ABM3J5V9_BACDO</name>
<keyword evidence="1" id="KW-0677">Repeat</keyword>
<dbReference type="Proteomes" id="UP001652620">
    <property type="component" value="Chromosome 2"/>
</dbReference>
<dbReference type="PRINTS" id="PR00399">
    <property type="entry name" value="SYNAPTOTAGMN"/>
</dbReference>
<dbReference type="Gene3D" id="3.30.40.10">
    <property type="entry name" value="Zinc/RING finger domain, C3HC4 (zinc finger)"/>
    <property type="match status" value="1"/>
</dbReference>
<dbReference type="Pfam" id="PF02318">
    <property type="entry name" value="FYVE_2"/>
    <property type="match status" value="1"/>
</dbReference>
<dbReference type="Gene3D" id="2.60.40.150">
    <property type="entry name" value="C2 domain"/>
    <property type="match status" value="2"/>
</dbReference>
<dbReference type="InterPro" id="IPR041282">
    <property type="entry name" value="FYVE_2"/>
</dbReference>
<feature type="region of interest" description="Disordered" evidence="2">
    <location>
        <begin position="415"/>
        <end position="451"/>
    </location>
</feature>
<evidence type="ECO:0000256" key="1">
    <source>
        <dbReference type="ARBA" id="ARBA00022737"/>
    </source>
</evidence>
<dbReference type="PROSITE" id="PS50004">
    <property type="entry name" value="C2"/>
    <property type="match status" value="2"/>
</dbReference>
<organism evidence="4 5">
    <name type="scientific">Bactrocera dorsalis</name>
    <name type="common">Oriental fruit fly</name>
    <name type="synonym">Dacus dorsalis</name>
    <dbReference type="NCBI Taxonomy" id="27457"/>
    <lineage>
        <taxon>Eukaryota</taxon>
        <taxon>Metazoa</taxon>
        <taxon>Ecdysozoa</taxon>
        <taxon>Arthropoda</taxon>
        <taxon>Hexapoda</taxon>
        <taxon>Insecta</taxon>
        <taxon>Pterygota</taxon>
        <taxon>Neoptera</taxon>
        <taxon>Endopterygota</taxon>
        <taxon>Diptera</taxon>
        <taxon>Brachycera</taxon>
        <taxon>Muscomorpha</taxon>
        <taxon>Tephritoidea</taxon>
        <taxon>Tephritidae</taxon>
        <taxon>Bactrocera</taxon>
        <taxon>Bactrocera</taxon>
    </lineage>
</organism>
<sequence length="1708" mass="188314">MSSGRSARLPPTPSAAANTAANKPRGVHNALPEPNSNNVLPPSAYAHMKSNNSNSNNGIGGIGMGGGGSGGTGLGGMSMLGGMNMTGYTNFCAGMGMNSSAGVGGVGLIGVGANVGGVGVGVGGGGGGVGSITTIDAATEGIPSETIDALGPELAVATSQVLENLSEAERKMIIEVLNRDENVRQRDATRIMLLRAELYSLRRKGALRMGGPLDATQKNPQYPQLQQDNQQQQQQQQYELNNHNMATTTIITSTITTTGTINTTTTTGTSSIGSHHPLLHCESNRHCARCNTELGRITNRGAPCRVCKLRVCKACREFTSRTTDWVCVVCHKQMELQATTSTGGEWIKDYTRGSSGAVDHLPTTDVLRRSIRRSWTISNPEDDSNNQNPQNPVGDNLYPQQKNLIEAQSAGSYPSLIRQPSQQRPHPAPYQSGSAIGISGVGTTHPHPTTDYLVNSQRRVLRQSTLPSSLANNDPNLSGSGANLANYNYVNLTAPTSPHQMQKSPIYPSAYNSDDVIHMSAAECDNYPQQMQPQQQPMNIQPQPQQQQPPSVINPQTHHRLQVRRQSTLPANPCQPPMYLSTSPNRPYSRSPERSPGEQRYPPFMRQTSFPCNMSEPPTQQQQQTHLNLGTTPPNQPYPRKLLPTSPNYQGSVIYQQQPTQQQTPPQQACQSNYDPQAGQTQPTDECDYTQVVPKPRMLRQATLPNPDQHVKLLPTSPPKRQTSPQYRRSPEFMRQQTLPNPEAFSGNSLAVPPGQSQAKFMPLSPRHKQNFLFPNVQNPRQFLSQQHVPAVGAGSGEVSTTTNTAGEQYSSSQSVNIQSRDHAKMIKVRSHSNEEYSITKPHHAENRRLLPEIPTNRAATRSPSRLVRQDCVKDERSNAPDSNARTFGDAKHQYNQYQNLDEDADNRPEYMDYFGDSTNSFLEADEVQYEKNYNAGFSSEPRIIYNDGSDDGSYTQYQHPIVHSAENVRTHDQSYSYYGPDGGLSGQPLTTGLSASGGALPRTPQMHNRLRRRQSRELQMQQEELAHLNRQSAPGIGTTETTAMGVANGGGKAANGETQHDTHERRKPEQMRSVSEDGAKTSPQKPVTRRSLSHPEKETQATKKVEPTKIPSPRPLADILDKSRTNTKIPTPRRRNSRGTNGADAEESTNKPYSNERRNSDLSLKSATASKKHDEHEQKTQFSHIKENGNNKSPEQQKEINENSKAAKDNNNSDQAKTAEETQEKKSTNDTTESNKGAAVEGKATVPKQHTTTLGEQEIQNAVEAAAVIFKKVVLQRRQEKKAAEEEEAKAAAEESNQSPVIGKRNESTASPIQSRGSGTSETWPAQSDEDIDRLVAMHQNRDSLSSLGLRSDSMASVYSGAGEGRYGTVVVKGQVEFGMQYNYKLGALEIHVVRCKDLAAVDVKRNRSDPYVKVYLLPDKSKAGKRKTKVKKHTLNPIFDEILRFHMPISSLESRTLWLTVWHSDMFGRNDFLGEVSVSLQGKVFDNPQSQWYLLQERSEPFDEIATYRGDIVVGLKYIPPEMVRPGFMRSASTCSGSSNLRKFGSIKSVASRSDRSTKGGQLHVLVKEAKHLSPIKVNGTCDAFCKSYLLPDRTRSSKQKTPVVKRSLHPTWNYTFIYEDVSLDDLSERALELTVWDHDRLASNEFLGGVRFSLGTGKSYGRPVEWMDATGKELSLWQNMIDRPNFWVEGSLILRSTLDGIRAIP</sequence>
<dbReference type="InterPro" id="IPR001565">
    <property type="entry name" value="Synaptotagmin"/>
</dbReference>
<feature type="region of interest" description="Disordered" evidence="2">
    <location>
        <begin position="209"/>
        <end position="236"/>
    </location>
</feature>
<feature type="domain" description="C2" evidence="3">
    <location>
        <begin position="1545"/>
        <end position="1670"/>
    </location>
</feature>
<feature type="compositionally biased region" description="Low complexity" evidence="2">
    <location>
        <begin position="656"/>
        <end position="668"/>
    </location>
</feature>
<reference evidence="4" key="1">
    <citation type="submission" date="2025-05" db="UniProtKB">
        <authorList>
            <consortium name="RefSeq"/>
        </authorList>
    </citation>
    <scope>NUCLEOTIDE SEQUENCE [LARGE SCALE GENOMIC DNA]</scope>
</reference>
<dbReference type="InterPro" id="IPR043567">
    <property type="entry name" value="SYTL1-5_C2B"/>
</dbReference>
<feature type="compositionally biased region" description="Basic and acidic residues" evidence="2">
    <location>
        <begin position="1218"/>
        <end position="1229"/>
    </location>
</feature>
<feature type="region of interest" description="Disordered" evidence="2">
    <location>
        <begin position="568"/>
        <end position="687"/>
    </location>
</feature>
<dbReference type="Pfam" id="PF00168">
    <property type="entry name" value="C2"/>
    <property type="match status" value="2"/>
</dbReference>
<dbReference type="InterPro" id="IPR013083">
    <property type="entry name" value="Znf_RING/FYVE/PHD"/>
</dbReference>
<dbReference type="PANTHER" id="PTHR45716">
    <property type="entry name" value="BITESIZE, ISOFORM I"/>
    <property type="match status" value="1"/>
</dbReference>
<feature type="domain" description="C2" evidence="3">
    <location>
        <begin position="1373"/>
        <end position="1495"/>
    </location>
</feature>
<evidence type="ECO:0000313" key="5">
    <source>
        <dbReference type="RefSeq" id="XP_049304609.1"/>
    </source>
</evidence>
<feature type="compositionally biased region" description="Polar residues" evidence="2">
    <location>
        <begin position="669"/>
        <end position="684"/>
    </location>
</feature>
<feature type="compositionally biased region" description="Basic and acidic residues" evidence="2">
    <location>
        <begin position="1059"/>
        <end position="1080"/>
    </location>
</feature>
<feature type="region of interest" description="Disordered" evidence="2">
    <location>
        <begin position="992"/>
        <end position="1250"/>
    </location>
</feature>
<feature type="compositionally biased region" description="Low complexity" evidence="2">
    <location>
        <begin position="219"/>
        <end position="236"/>
    </location>
</feature>
<dbReference type="RefSeq" id="XP_049304609.1">
    <property type="nucleotide sequence ID" value="XM_049448652.1"/>
</dbReference>
<dbReference type="CDD" id="cd15747">
    <property type="entry name" value="FYVE_Slp3_4_5"/>
    <property type="match status" value="1"/>
</dbReference>
<dbReference type="GeneID" id="105234237"/>
<feature type="region of interest" description="Disordered" evidence="2">
    <location>
        <begin position="704"/>
        <end position="734"/>
    </location>
</feature>
<evidence type="ECO:0000259" key="3">
    <source>
        <dbReference type="PROSITE" id="PS50004"/>
    </source>
</evidence>
<feature type="compositionally biased region" description="Basic and acidic residues" evidence="2">
    <location>
        <begin position="1094"/>
        <end position="1108"/>
    </location>
</feature>
<feature type="compositionally biased region" description="Basic and acidic residues" evidence="2">
    <location>
        <begin position="1172"/>
        <end position="1209"/>
    </location>
</feature>
<feature type="compositionally biased region" description="Polar residues" evidence="2">
    <location>
        <begin position="606"/>
        <end position="633"/>
    </location>
</feature>
<dbReference type="InterPro" id="IPR000008">
    <property type="entry name" value="C2_dom"/>
</dbReference>
<feature type="compositionally biased region" description="Low complexity" evidence="2">
    <location>
        <begin position="14"/>
        <end position="24"/>
    </location>
</feature>
<dbReference type="CDD" id="cd04020">
    <property type="entry name" value="C2B_SLP_1-2-3-4"/>
    <property type="match status" value="1"/>
</dbReference>
<dbReference type="InterPro" id="IPR035892">
    <property type="entry name" value="C2_domain_sf"/>
</dbReference>
<dbReference type="InterPro" id="IPR011011">
    <property type="entry name" value="Znf_FYVE_PHD"/>
</dbReference>
<dbReference type="SUPFAM" id="SSF49562">
    <property type="entry name" value="C2 domain (Calcium/lipid-binding domain, CaLB)"/>
    <property type="match status" value="2"/>
</dbReference>
<dbReference type="SUPFAM" id="SSF57903">
    <property type="entry name" value="FYVE/PHD zinc finger"/>
    <property type="match status" value="1"/>
</dbReference>
<proteinExistence type="predicted"/>
<dbReference type="CDD" id="cd08521">
    <property type="entry name" value="C2A_SLP"/>
    <property type="match status" value="1"/>
</dbReference>
<evidence type="ECO:0000313" key="4">
    <source>
        <dbReference type="Proteomes" id="UP001652620"/>
    </source>
</evidence>
<feature type="compositionally biased region" description="Polar residues" evidence="2">
    <location>
        <begin position="798"/>
        <end position="819"/>
    </location>
</feature>
<feature type="region of interest" description="Disordered" evidence="2">
    <location>
        <begin position="1287"/>
        <end position="1327"/>
    </location>
</feature>
<reference evidence="5" key="2">
    <citation type="submission" date="2025-08" db="UniProtKB">
        <authorList>
            <consortium name="RefSeq"/>
        </authorList>
    </citation>
    <scope>IDENTIFICATION</scope>
    <source>
        <tissue evidence="5">Adult</tissue>
    </source>
</reference>
<keyword evidence="4" id="KW-1185">Reference proteome</keyword>
<dbReference type="SMART" id="SM00239">
    <property type="entry name" value="C2"/>
    <property type="match status" value="2"/>
</dbReference>
<evidence type="ECO:0000256" key="2">
    <source>
        <dbReference type="SAM" id="MobiDB-lite"/>
    </source>
</evidence>
<feature type="region of interest" description="Disordered" evidence="2">
    <location>
        <begin position="794"/>
        <end position="819"/>
    </location>
</feature>
<feature type="region of interest" description="Disordered" evidence="2">
    <location>
        <begin position="529"/>
        <end position="553"/>
    </location>
</feature>
<feature type="compositionally biased region" description="Polar residues" evidence="2">
    <location>
        <begin position="645"/>
        <end position="655"/>
    </location>
</feature>